<organism evidence="5 6">
    <name type="scientific">Methylobacterium aquaticum</name>
    <dbReference type="NCBI Taxonomy" id="270351"/>
    <lineage>
        <taxon>Bacteria</taxon>
        <taxon>Pseudomonadati</taxon>
        <taxon>Pseudomonadota</taxon>
        <taxon>Alphaproteobacteria</taxon>
        <taxon>Hyphomicrobiales</taxon>
        <taxon>Methylobacteriaceae</taxon>
        <taxon>Methylobacterium</taxon>
    </lineage>
</organism>
<sequence length="474" mass="51004">MLFDLAPTSLWLQDLAALKACLDGWKADGMTDLRAWLSDPDHLLACQSRIRILRVNRRTLATYEARDEAELFAHIPAIFHDPHAAALVEVLCRLWDGETHVRLVTRNLTVTGRVIDVSYAGQMLPGHEADWGRYLISIEDITAREERRREEAASRRLAADLFAHSPVPTLVRDDAALAAMLASLRAGGVADLPGHLAAHPAWIAAARAARTIVAANGPALALFGVADRDALAAHLAADPGEGAREAFVEEILDLWAGHEHPSRDVTLRHRDGRDLHLKVQASRLPDPDGTRRLVQVALTDIGDNKREEVRLETLGFTDPLTGLLNRAGYEAALVRLEDDRAAPVSVILADLDGLKGVNDRWGHEAGDAQIRRFGDLLAGHAPAGAARIGGDEFVLLLPATGPEAAQDLMGRILAALDAAAAASPLAPSASLGFATWTGDGPLRAAVARADAQMYAAKRRRYAAAACPPEPPRPH</sequence>
<dbReference type="CDD" id="cd00130">
    <property type="entry name" value="PAS"/>
    <property type="match status" value="1"/>
</dbReference>
<dbReference type="KEGG" id="maqu:Maq22A_c21805"/>
<protein>
    <recommendedName>
        <fullName evidence="1">diguanylate cyclase</fullName>
        <ecNumber evidence="1">2.7.7.65</ecNumber>
    </recommendedName>
</protein>
<dbReference type="SMART" id="SM00267">
    <property type="entry name" value="GGDEF"/>
    <property type="match status" value="1"/>
</dbReference>
<dbReference type="PROSITE" id="PS50113">
    <property type="entry name" value="PAC"/>
    <property type="match status" value="1"/>
</dbReference>
<proteinExistence type="predicted"/>
<dbReference type="InterPro" id="IPR000700">
    <property type="entry name" value="PAS-assoc_C"/>
</dbReference>
<dbReference type="GO" id="GO:0052621">
    <property type="term" value="F:diguanylate cyclase activity"/>
    <property type="evidence" value="ECO:0007669"/>
    <property type="project" value="UniProtKB-EC"/>
</dbReference>
<dbReference type="InterPro" id="IPR029787">
    <property type="entry name" value="Nucleotide_cyclase"/>
</dbReference>
<comment type="catalytic activity">
    <reaction evidence="2">
        <text>2 GTP = 3',3'-c-di-GMP + 2 diphosphate</text>
        <dbReference type="Rhea" id="RHEA:24898"/>
        <dbReference type="ChEBI" id="CHEBI:33019"/>
        <dbReference type="ChEBI" id="CHEBI:37565"/>
        <dbReference type="ChEBI" id="CHEBI:58805"/>
        <dbReference type="EC" id="2.7.7.65"/>
    </reaction>
</comment>
<dbReference type="Pfam" id="PF00990">
    <property type="entry name" value="GGDEF"/>
    <property type="match status" value="1"/>
</dbReference>
<dbReference type="InterPro" id="IPR035965">
    <property type="entry name" value="PAS-like_dom_sf"/>
</dbReference>
<dbReference type="AlphaFoldDB" id="A0A0C6F400"/>
<dbReference type="Pfam" id="PF08448">
    <property type="entry name" value="PAS_4"/>
    <property type="match status" value="1"/>
</dbReference>
<dbReference type="PANTHER" id="PTHR45138:SF9">
    <property type="entry name" value="DIGUANYLATE CYCLASE DGCM-RELATED"/>
    <property type="match status" value="1"/>
</dbReference>
<dbReference type="InterPro" id="IPR000160">
    <property type="entry name" value="GGDEF_dom"/>
</dbReference>
<dbReference type="RefSeq" id="WP_060848338.1">
    <property type="nucleotide sequence ID" value="NZ_AP014704.1"/>
</dbReference>
<dbReference type="EC" id="2.7.7.65" evidence="1"/>
<dbReference type="PANTHER" id="PTHR45138">
    <property type="entry name" value="REGULATORY COMPONENTS OF SENSORY TRANSDUCTION SYSTEM"/>
    <property type="match status" value="1"/>
</dbReference>
<evidence type="ECO:0000259" key="4">
    <source>
        <dbReference type="PROSITE" id="PS50887"/>
    </source>
</evidence>
<dbReference type="InterPro" id="IPR000014">
    <property type="entry name" value="PAS"/>
</dbReference>
<dbReference type="NCBIfam" id="TIGR00254">
    <property type="entry name" value="GGDEF"/>
    <property type="match status" value="1"/>
</dbReference>
<feature type="domain" description="PAC" evidence="3">
    <location>
        <begin position="261"/>
        <end position="313"/>
    </location>
</feature>
<dbReference type="InterPro" id="IPR050469">
    <property type="entry name" value="Diguanylate_Cyclase"/>
</dbReference>
<reference evidence="5 6" key="1">
    <citation type="journal article" date="2015" name="Genome Announc.">
        <title>Complete Genome Sequence of Methylobacterium aquaticum Strain 22A, Isolated from Racomitrium japonicum Moss.</title>
        <authorList>
            <person name="Tani A."/>
            <person name="Ogura Y."/>
            <person name="Hayashi T."/>
            <person name="Kimbara K."/>
        </authorList>
    </citation>
    <scope>NUCLEOTIDE SEQUENCE [LARGE SCALE GENOMIC DNA]</scope>
    <source>
        <strain evidence="5 6">MA-22A</strain>
    </source>
</reference>
<evidence type="ECO:0000259" key="3">
    <source>
        <dbReference type="PROSITE" id="PS50113"/>
    </source>
</evidence>
<dbReference type="PATRIC" id="fig|270351.10.peg.4215"/>
<dbReference type="Gene3D" id="3.30.70.270">
    <property type="match status" value="1"/>
</dbReference>
<accession>A0A0C6F400</accession>
<dbReference type="STRING" id="270351.Maq22A_c21805"/>
<dbReference type="Proteomes" id="UP000061432">
    <property type="component" value="Chromosome"/>
</dbReference>
<reference evidence="6" key="2">
    <citation type="submission" date="2015-01" db="EMBL/GenBank/DDBJ databases">
        <title>Complete genome sequence of Methylobacterium aquaticum strain 22A.</title>
        <authorList>
            <person name="Tani A."/>
            <person name="Ogura Y."/>
            <person name="Hayashi T."/>
        </authorList>
    </citation>
    <scope>NUCLEOTIDE SEQUENCE [LARGE SCALE GENOMIC DNA]</scope>
    <source>
        <strain evidence="6">MA-22A</strain>
    </source>
</reference>
<gene>
    <name evidence="5" type="ORF">Maq22A_c21805</name>
</gene>
<dbReference type="SUPFAM" id="SSF55073">
    <property type="entry name" value="Nucleotide cyclase"/>
    <property type="match status" value="1"/>
</dbReference>
<evidence type="ECO:0000256" key="2">
    <source>
        <dbReference type="ARBA" id="ARBA00034247"/>
    </source>
</evidence>
<evidence type="ECO:0000313" key="6">
    <source>
        <dbReference type="Proteomes" id="UP000061432"/>
    </source>
</evidence>
<evidence type="ECO:0000256" key="1">
    <source>
        <dbReference type="ARBA" id="ARBA00012528"/>
    </source>
</evidence>
<name>A0A0C6F400_9HYPH</name>
<dbReference type="InterPro" id="IPR013656">
    <property type="entry name" value="PAS_4"/>
</dbReference>
<dbReference type="PROSITE" id="PS50887">
    <property type="entry name" value="GGDEF"/>
    <property type="match status" value="1"/>
</dbReference>
<dbReference type="Gene3D" id="3.30.450.20">
    <property type="entry name" value="PAS domain"/>
    <property type="match status" value="1"/>
</dbReference>
<dbReference type="SUPFAM" id="SSF55785">
    <property type="entry name" value="PYP-like sensor domain (PAS domain)"/>
    <property type="match status" value="2"/>
</dbReference>
<evidence type="ECO:0000313" key="5">
    <source>
        <dbReference type="EMBL" id="BAQ47371.1"/>
    </source>
</evidence>
<dbReference type="InterPro" id="IPR043128">
    <property type="entry name" value="Rev_trsase/Diguanyl_cyclase"/>
</dbReference>
<feature type="domain" description="GGDEF" evidence="4">
    <location>
        <begin position="342"/>
        <end position="466"/>
    </location>
</feature>
<dbReference type="CDD" id="cd01949">
    <property type="entry name" value="GGDEF"/>
    <property type="match status" value="1"/>
</dbReference>
<dbReference type="EMBL" id="AP014704">
    <property type="protein sequence ID" value="BAQ47371.1"/>
    <property type="molecule type" value="Genomic_DNA"/>
</dbReference>